<evidence type="ECO:0000313" key="1">
    <source>
        <dbReference type="EMBL" id="SPD23282.1"/>
    </source>
</evidence>
<organism evidence="1">
    <name type="scientific">Fagus sylvatica</name>
    <name type="common">Beechnut</name>
    <dbReference type="NCBI Taxonomy" id="28930"/>
    <lineage>
        <taxon>Eukaryota</taxon>
        <taxon>Viridiplantae</taxon>
        <taxon>Streptophyta</taxon>
        <taxon>Embryophyta</taxon>
        <taxon>Tracheophyta</taxon>
        <taxon>Spermatophyta</taxon>
        <taxon>Magnoliopsida</taxon>
        <taxon>eudicotyledons</taxon>
        <taxon>Gunneridae</taxon>
        <taxon>Pentapetalae</taxon>
        <taxon>rosids</taxon>
        <taxon>fabids</taxon>
        <taxon>Fagales</taxon>
        <taxon>Fagaceae</taxon>
        <taxon>Fagus</taxon>
    </lineage>
</organism>
<name>A0A2N9IES9_FAGSY</name>
<proteinExistence type="predicted"/>
<accession>A0A2N9IES9</accession>
<sequence length="87" mass="9556">MSSLNFFGLSSPLNTIVPSSTASEFVPFFFSLSPPFPLTAPIMLRGKYFKTGKGKTSLRYALKDRTPGDDPEAAIKRLKTFGYDNGD</sequence>
<dbReference type="AlphaFoldDB" id="A0A2N9IES9"/>
<protein>
    <submittedName>
        <fullName evidence="1">Uncharacterized protein</fullName>
    </submittedName>
</protein>
<gene>
    <name evidence="1" type="ORF">FSB_LOCUS51164</name>
</gene>
<reference evidence="1" key="1">
    <citation type="submission" date="2018-02" db="EMBL/GenBank/DDBJ databases">
        <authorList>
            <person name="Cohen D.B."/>
            <person name="Kent A.D."/>
        </authorList>
    </citation>
    <scope>NUCLEOTIDE SEQUENCE</scope>
</reference>
<dbReference type="EMBL" id="OIVN01005608">
    <property type="protein sequence ID" value="SPD23282.1"/>
    <property type="molecule type" value="Genomic_DNA"/>
</dbReference>